<gene>
    <name evidence="2" type="ORF">GNI_134720</name>
</gene>
<evidence type="ECO:0000313" key="3">
    <source>
        <dbReference type="Proteomes" id="UP000019763"/>
    </source>
</evidence>
<accession>A0A023B138</accession>
<evidence type="ECO:0000313" key="2">
    <source>
        <dbReference type="EMBL" id="EZG46152.1"/>
    </source>
</evidence>
<evidence type="ECO:0008006" key="4">
    <source>
        <dbReference type="Google" id="ProtNLM"/>
    </source>
</evidence>
<keyword evidence="1" id="KW-0732">Signal</keyword>
<feature type="signal peptide" evidence="1">
    <location>
        <begin position="1"/>
        <end position="18"/>
    </location>
</feature>
<protein>
    <recommendedName>
        <fullName evidence="4">Transmembrane protein</fullName>
    </recommendedName>
</protein>
<evidence type="ECO:0000256" key="1">
    <source>
        <dbReference type="SAM" id="SignalP"/>
    </source>
</evidence>
<organism evidence="2 3">
    <name type="scientific">Gregarina niphandrodes</name>
    <name type="common">Septate eugregarine</name>
    <dbReference type="NCBI Taxonomy" id="110365"/>
    <lineage>
        <taxon>Eukaryota</taxon>
        <taxon>Sar</taxon>
        <taxon>Alveolata</taxon>
        <taxon>Apicomplexa</taxon>
        <taxon>Conoidasida</taxon>
        <taxon>Gregarinasina</taxon>
        <taxon>Eugregarinorida</taxon>
        <taxon>Gregarinidae</taxon>
        <taxon>Gregarina</taxon>
    </lineage>
</organism>
<reference evidence="2" key="1">
    <citation type="submission" date="2013-12" db="EMBL/GenBank/DDBJ databases">
        <authorList>
            <person name="Omoto C.K."/>
            <person name="Sibley D."/>
            <person name="Venepally P."/>
            <person name="Hadjithomas M."/>
            <person name="Karamycheva S."/>
            <person name="Brunk B."/>
            <person name="Roos D."/>
            <person name="Caler E."/>
            <person name="Lorenzi H."/>
        </authorList>
    </citation>
    <scope>NUCLEOTIDE SEQUENCE</scope>
</reference>
<dbReference type="EMBL" id="AFNH02000998">
    <property type="protein sequence ID" value="EZG46152.1"/>
    <property type="molecule type" value="Genomic_DNA"/>
</dbReference>
<dbReference type="GeneID" id="22914772"/>
<dbReference type="RefSeq" id="XP_011132348.1">
    <property type="nucleotide sequence ID" value="XM_011134046.1"/>
</dbReference>
<dbReference type="VEuPathDB" id="CryptoDB:GNI_134720"/>
<dbReference type="Proteomes" id="UP000019763">
    <property type="component" value="Unassembled WGS sequence"/>
</dbReference>
<name>A0A023B138_GRENI</name>
<sequence>MTLWSILLALGALSKEESLVLNLRLNPQSIETTDQYPDTSDLIKGVLLRVKQITGDNFGSAEMHFENGARLLSSHEKAEFFDRSGELVGNILFSSPHRNLKKKLPPPPVPEPDVAINIPPPVQGDFRAFPSEMYCRYGCGNLMGVTFPYYYRPFFGYGYPLLGTESQFPAGYGGNPLTSLGSSGALATAGGTYPTAGSYTTGPFGY</sequence>
<dbReference type="eggNOG" id="ENOG502SZXY">
    <property type="taxonomic scope" value="Eukaryota"/>
</dbReference>
<keyword evidence="3" id="KW-1185">Reference proteome</keyword>
<proteinExistence type="predicted"/>
<comment type="caution">
    <text evidence="2">The sequence shown here is derived from an EMBL/GenBank/DDBJ whole genome shotgun (WGS) entry which is preliminary data.</text>
</comment>
<feature type="chain" id="PRO_5001514945" description="Transmembrane protein" evidence="1">
    <location>
        <begin position="19"/>
        <end position="206"/>
    </location>
</feature>
<dbReference type="AlphaFoldDB" id="A0A023B138"/>